<evidence type="ECO:0000313" key="9">
    <source>
        <dbReference type="EMBL" id="PKM91081.1"/>
    </source>
</evidence>
<feature type="domain" description="Thioredoxin" evidence="8">
    <location>
        <begin position="88"/>
        <end position="281"/>
    </location>
</feature>
<organism evidence="9 10">
    <name type="scientific">Candidatus Falkowbacteria bacterium HGW-Falkowbacteria-1</name>
    <dbReference type="NCBI Taxonomy" id="2013768"/>
    <lineage>
        <taxon>Bacteria</taxon>
        <taxon>Candidatus Falkowiibacteriota</taxon>
    </lineage>
</organism>
<evidence type="ECO:0000256" key="2">
    <source>
        <dbReference type="ARBA" id="ARBA00022729"/>
    </source>
</evidence>
<dbReference type="PANTHER" id="PTHR13887">
    <property type="entry name" value="GLUTATHIONE S-TRANSFERASE KAPPA"/>
    <property type="match status" value="1"/>
</dbReference>
<dbReference type="InterPro" id="IPR013766">
    <property type="entry name" value="Thioredoxin_domain"/>
</dbReference>
<keyword evidence="2" id="KW-0732">Signal</keyword>
<evidence type="ECO:0000256" key="1">
    <source>
        <dbReference type="ARBA" id="ARBA00005791"/>
    </source>
</evidence>
<dbReference type="InterPro" id="IPR012336">
    <property type="entry name" value="Thioredoxin-like_fold"/>
</dbReference>
<dbReference type="PANTHER" id="PTHR13887:SF14">
    <property type="entry name" value="DISULFIDE BOND FORMATION PROTEIN D"/>
    <property type="match status" value="1"/>
</dbReference>
<evidence type="ECO:0000256" key="5">
    <source>
        <dbReference type="ARBA" id="ARBA00023284"/>
    </source>
</evidence>
<dbReference type="PROSITE" id="PS51352">
    <property type="entry name" value="THIOREDOXIN_2"/>
    <property type="match status" value="1"/>
</dbReference>
<dbReference type="InterPro" id="IPR036249">
    <property type="entry name" value="Thioredoxin-like_sf"/>
</dbReference>
<keyword evidence="7" id="KW-0472">Membrane</keyword>
<accession>A0A2N2E8P1</accession>
<evidence type="ECO:0000256" key="4">
    <source>
        <dbReference type="ARBA" id="ARBA00023157"/>
    </source>
</evidence>
<name>A0A2N2E8P1_9BACT</name>
<dbReference type="Pfam" id="PF13462">
    <property type="entry name" value="Thioredoxin_4"/>
    <property type="match status" value="1"/>
</dbReference>
<dbReference type="SUPFAM" id="SSF52833">
    <property type="entry name" value="Thioredoxin-like"/>
    <property type="match status" value="1"/>
</dbReference>
<proteinExistence type="inferred from homology"/>
<keyword evidence="5" id="KW-0676">Redox-active center</keyword>
<evidence type="ECO:0000256" key="3">
    <source>
        <dbReference type="ARBA" id="ARBA00023002"/>
    </source>
</evidence>
<dbReference type="AlphaFoldDB" id="A0A2N2E8P1"/>
<dbReference type="EMBL" id="PHAI01000003">
    <property type="protein sequence ID" value="PKM91081.1"/>
    <property type="molecule type" value="Genomic_DNA"/>
</dbReference>
<comment type="caution">
    <text evidence="9">The sequence shown here is derived from an EMBL/GenBank/DDBJ whole genome shotgun (WGS) entry which is preliminary data.</text>
</comment>
<comment type="similarity">
    <text evidence="1">Belongs to the thioredoxin family. DsbA subfamily.</text>
</comment>
<evidence type="ECO:0000259" key="8">
    <source>
        <dbReference type="PROSITE" id="PS51352"/>
    </source>
</evidence>
<gene>
    <name evidence="9" type="ORF">CVU82_03425</name>
</gene>
<sequence>MNKSIKSKKTSSPRQRKSRNEQENKEIKIKKSSPRLKKDYFGVVFVLVSSLMFLVLIFSIAYFKNSLFSAKDMVELSLLRSEAVEKISPTNDPFVDSKGVKEVSQSNPVDNNNDPFLGEKSSKKLKLFYFSDFDCSFCFEQEKIIKNIYEKYKDEIVVVWKDYPDLTNFDDFSYQAARAARCAQHQGSFWDYSDSLYKERDSFKSLKNELFLNLAEKANLNLKSFSDCMEGSSVDNLIFENVKEAENLGISGVPLLYVNNKDFIGSMSESELDQIVENELDSIK</sequence>
<evidence type="ECO:0000256" key="6">
    <source>
        <dbReference type="SAM" id="MobiDB-lite"/>
    </source>
</evidence>
<evidence type="ECO:0000256" key="7">
    <source>
        <dbReference type="SAM" id="Phobius"/>
    </source>
</evidence>
<reference evidence="9 10" key="1">
    <citation type="journal article" date="2017" name="ISME J.">
        <title>Potential for microbial H2 and metal transformations associated with novel bacteria and archaea in deep terrestrial subsurface sediments.</title>
        <authorList>
            <person name="Hernsdorf A.W."/>
            <person name="Amano Y."/>
            <person name="Miyakawa K."/>
            <person name="Ise K."/>
            <person name="Suzuki Y."/>
            <person name="Anantharaman K."/>
            <person name="Probst A."/>
            <person name="Burstein D."/>
            <person name="Thomas B.C."/>
            <person name="Banfield J.F."/>
        </authorList>
    </citation>
    <scope>NUCLEOTIDE SEQUENCE [LARGE SCALE GENOMIC DNA]</scope>
    <source>
        <strain evidence="9">HGW-Falkowbacteria-1</strain>
    </source>
</reference>
<feature type="region of interest" description="Disordered" evidence="6">
    <location>
        <begin position="1"/>
        <end position="28"/>
    </location>
</feature>
<feature type="compositionally biased region" description="Basic residues" evidence="6">
    <location>
        <begin position="1"/>
        <end position="17"/>
    </location>
</feature>
<dbReference type="GO" id="GO:0016491">
    <property type="term" value="F:oxidoreductase activity"/>
    <property type="evidence" value="ECO:0007669"/>
    <property type="project" value="UniProtKB-KW"/>
</dbReference>
<keyword evidence="7" id="KW-0812">Transmembrane</keyword>
<keyword evidence="3" id="KW-0560">Oxidoreductase</keyword>
<keyword evidence="4" id="KW-1015">Disulfide bond</keyword>
<evidence type="ECO:0000313" key="10">
    <source>
        <dbReference type="Proteomes" id="UP000233517"/>
    </source>
</evidence>
<feature type="transmembrane region" description="Helical" evidence="7">
    <location>
        <begin position="40"/>
        <end position="63"/>
    </location>
</feature>
<dbReference type="Gene3D" id="3.40.30.10">
    <property type="entry name" value="Glutaredoxin"/>
    <property type="match status" value="1"/>
</dbReference>
<keyword evidence="7" id="KW-1133">Transmembrane helix</keyword>
<protein>
    <recommendedName>
        <fullName evidence="8">Thioredoxin domain-containing protein</fullName>
    </recommendedName>
</protein>
<dbReference type="Proteomes" id="UP000233517">
    <property type="component" value="Unassembled WGS sequence"/>
</dbReference>
<feature type="compositionally biased region" description="Basic and acidic residues" evidence="6">
    <location>
        <begin position="18"/>
        <end position="28"/>
    </location>
</feature>